<keyword evidence="9" id="KW-0472">Membrane</keyword>
<dbReference type="InterPro" id="IPR014031">
    <property type="entry name" value="Ketoacyl_synth_C"/>
</dbReference>
<dbReference type="PANTHER" id="PTHR11712">
    <property type="entry name" value="POLYKETIDE SYNTHASE-RELATED"/>
    <property type="match status" value="1"/>
</dbReference>
<evidence type="ECO:0000256" key="4">
    <source>
        <dbReference type="ARBA" id="ARBA00022475"/>
    </source>
</evidence>
<evidence type="ECO:0000256" key="8">
    <source>
        <dbReference type="ARBA" id="ARBA00022989"/>
    </source>
</evidence>
<accession>A0A4R6TI28</accession>
<evidence type="ECO:0000256" key="3">
    <source>
        <dbReference type="ARBA" id="ARBA00022458"/>
    </source>
</evidence>
<comment type="function">
    <text evidence="10">Proposed to synthesize NOD factor fatty acyl chain. Involved in the synthesis of a highly unsaturated fatty acid moiety, which forms part of a lipo-oligosaccharide that is responsible for host specificity.</text>
</comment>
<evidence type="ECO:0000256" key="10">
    <source>
        <dbReference type="ARBA" id="ARBA00037576"/>
    </source>
</evidence>
<dbReference type="InterPro" id="IPR014030">
    <property type="entry name" value="Ketoacyl_synth_N"/>
</dbReference>
<dbReference type="GO" id="GO:0005886">
    <property type="term" value="C:plasma membrane"/>
    <property type="evidence" value="ECO:0007669"/>
    <property type="project" value="UniProtKB-SubCell"/>
</dbReference>
<evidence type="ECO:0000256" key="11">
    <source>
        <dbReference type="ARBA" id="ARBA00039445"/>
    </source>
</evidence>
<evidence type="ECO:0000256" key="12">
    <source>
        <dbReference type="ARBA" id="ARBA00041756"/>
    </source>
</evidence>
<evidence type="ECO:0000259" key="14">
    <source>
        <dbReference type="PROSITE" id="PS52004"/>
    </source>
</evidence>
<keyword evidence="5" id="KW-0997">Cell inner membrane</keyword>
<evidence type="ECO:0000256" key="6">
    <source>
        <dbReference type="ARBA" id="ARBA00022679"/>
    </source>
</evidence>
<keyword evidence="4" id="KW-1003">Cell membrane</keyword>
<dbReference type="RefSeq" id="WP_133535358.1">
    <property type="nucleotide sequence ID" value="NZ_SNYH01000002.1"/>
</dbReference>
<evidence type="ECO:0000256" key="2">
    <source>
        <dbReference type="ARBA" id="ARBA00008467"/>
    </source>
</evidence>
<organism evidence="15 16">
    <name type="scientific">Tenacibaculum caenipelagi</name>
    <dbReference type="NCBI Taxonomy" id="1325435"/>
    <lineage>
        <taxon>Bacteria</taxon>
        <taxon>Pseudomonadati</taxon>
        <taxon>Bacteroidota</taxon>
        <taxon>Flavobacteriia</taxon>
        <taxon>Flavobacteriales</taxon>
        <taxon>Flavobacteriaceae</taxon>
        <taxon>Tenacibaculum</taxon>
    </lineage>
</organism>
<name>A0A4R6TI28_9FLAO</name>
<dbReference type="PANTHER" id="PTHR11712:SF352">
    <property type="entry name" value="3-OXOACYL-[ACYL-CARRIER-PROTEIN] SYNTHASE"/>
    <property type="match status" value="1"/>
</dbReference>
<dbReference type="AlphaFoldDB" id="A0A4R6TI28"/>
<keyword evidence="6 13" id="KW-0808">Transferase</keyword>
<evidence type="ECO:0000256" key="7">
    <source>
        <dbReference type="ARBA" id="ARBA00022692"/>
    </source>
</evidence>
<dbReference type="SUPFAM" id="SSF53901">
    <property type="entry name" value="Thiolase-like"/>
    <property type="match status" value="2"/>
</dbReference>
<keyword evidence="16" id="KW-1185">Reference proteome</keyword>
<gene>
    <name evidence="15" type="ORF">DFQ07_1237</name>
</gene>
<evidence type="ECO:0000313" key="16">
    <source>
        <dbReference type="Proteomes" id="UP000295390"/>
    </source>
</evidence>
<dbReference type="Proteomes" id="UP000295390">
    <property type="component" value="Unassembled WGS sequence"/>
</dbReference>
<keyword evidence="8" id="KW-1133">Transmembrane helix</keyword>
<reference evidence="15 16" key="1">
    <citation type="submission" date="2019-03" db="EMBL/GenBank/DDBJ databases">
        <title>Genomic Encyclopedia of Type Strains, Phase III (KMG-III): the genomes of soil and plant-associated and newly described type strains.</title>
        <authorList>
            <person name="Whitman W."/>
        </authorList>
    </citation>
    <scope>NUCLEOTIDE SEQUENCE [LARGE SCALE GENOMIC DNA]</scope>
    <source>
        <strain evidence="15 16">CECT 8283</strain>
    </source>
</reference>
<keyword evidence="3" id="KW-0536">Nodulation</keyword>
<dbReference type="OrthoDB" id="9808669at2"/>
<proteinExistence type="inferred from homology"/>
<dbReference type="Pfam" id="PF00109">
    <property type="entry name" value="ketoacyl-synt"/>
    <property type="match status" value="1"/>
</dbReference>
<dbReference type="InterPro" id="IPR016039">
    <property type="entry name" value="Thiolase-like"/>
</dbReference>
<comment type="caution">
    <text evidence="15">The sequence shown here is derived from an EMBL/GenBank/DDBJ whole genome shotgun (WGS) entry which is preliminary data.</text>
</comment>
<evidence type="ECO:0000256" key="1">
    <source>
        <dbReference type="ARBA" id="ARBA00004533"/>
    </source>
</evidence>
<dbReference type="PROSITE" id="PS52004">
    <property type="entry name" value="KS3_2"/>
    <property type="match status" value="1"/>
</dbReference>
<evidence type="ECO:0000256" key="5">
    <source>
        <dbReference type="ARBA" id="ARBA00022519"/>
    </source>
</evidence>
<feature type="domain" description="Ketosynthase family 3 (KS3)" evidence="14">
    <location>
        <begin position="1"/>
        <end position="377"/>
    </location>
</feature>
<comment type="similarity">
    <text evidence="2 13">Belongs to the thiolase-like superfamily. Beta-ketoacyl-ACP synthases family.</text>
</comment>
<protein>
    <recommendedName>
        <fullName evidence="11">Nodulation protein E</fullName>
    </recommendedName>
    <alternativeName>
        <fullName evidence="12">Host-specificity of nodulation protein B</fullName>
    </alternativeName>
</protein>
<sequence length="377" mass="40966">MINVYATYNTIISSLGFSTSENVQNILEGKSGIELQKDTKLSDVPFYASIIQDEKLNQAFSAINTTSEKYTKLEKMMILSLHKTIQASGEKLDDKTGLIISSTKGNIEALDKESPFLEEKAYLTSLGETIQHFFSLKTTPIIVSNACVSGVLAIAVAKRFLQAKKYDKIFVVSGDVLTKFVLSGFNSFKAISEAPCKPFDKNRTGITLGEAACSMLIKTKENKEGVEIIGEASCNDANHISGPSRTGEGLYRSIKKATQEAGEKLKKLDYISAHGTATLFNDEMESIAFHRAALSNVPVNSYKGYYGHTLGSSGLLESILGIESMKRSVLFPSIGFETSGTSYALNVIRENTHKDISAFIKTASGFGGCNTAVIFKK</sequence>
<dbReference type="InterPro" id="IPR000794">
    <property type="entry name" value="Beta-ketoacyl_synthase"/>
</dbReference>
<dbReference type="Gene3D" id="3.40.47.10">
    <property type="match status" value="2"/>
</dbReference>
<keyword evidence="7" id="KW-0812">Transmembrane</keyword>
<evidence type="ECO:0000313" key="15">
    <source>
        <dbReference type="EMBL" id="TDQ28856.1"/>
    </source>
</evidence>
<dbReference type="EMBL" id="SNYH01000002">
    <property type="protein sequence ID" value="TDQ28856.1"/>
    <property type="molecule type" value="Genomic_DNA"/>
</dbReference>
<dbReference type="Pfam" id="PF02801">
    <property type="entry name" value="Ketoacyl-synt_C"/>
    <property type="match status" value="1"/>
</dbReference>
<dbReference type="GO" id="GO:0006633">
    <property type="term" value="P:fatty acid biosynthetic process"/>
    <property type="evidence" value="ECO:0007669"/>
    <property type="project" value="TreeGrafter"/>
</dbReference>
<evidence type="ECO:0000256" key="13">
    <source>
        <dbReference type="RuleBase" id="RU003694"/>
    </source>
</evidence>
<evidence type="ECO:0000256" key="9">
    <source>
        <dbReference type="ARBA" id="ARBA00023136"/>
    </source>
</evidence>
<comment type="subcellular location">
    <subcellularLocation>
        <location evidence="1">Cell inner membrane</location>
    </subcellularLocation>
</comment>
<dbReference type="InterPro" id="IPR020841">
    <property type="entry name" value="PKS_Beta-ketoAc_synthase_dom"/>
</dbReference>
<dbReference type="GO" id="GO:0004315">
    <property type="term" value="F:3-oxoacyl-[acyl-carrier-protein] synthase activity"/>
    <property type="evidence" value="ECO:0007669"/>
    <property type="project" value="TreeGrafter"/>
</dbReference>